<evidence type="ECO:0000313" key="2">
    <source>
        <dbReference type="Proteomes" id="UP000008177"/>
    </source>
</evidence>
<dbReference type="InParanoid" id="G2YWF6"/>
<gene>
    <name evidence="1" type="ORF">BofuT4_uP150860.1</name>
</gene>
<name>G2YWF6_BOTF4</name>
<proteinExistence type="predicted"/>
<dbReference type="AlphaFoldDB" id="G2YWF6"/>
<reference evidence="2" key="1">
    <citation type="journal article" date="2011" name="PLoS Genet.">
        <title>Genomic analysis of the necrotrophic fungal pathogens Sclerotinia sclerotiorum and Botrytis cinerea.</title>
        <authorList>
            <person name="Amselem J."/>
            <person name="Cuomo C.A."/>
            <person name="van Kan J.A."/>
            <person name="Viaud M."/>
            <person name="Benito E.P."/>
            <person name="Couloux A."/>
            <person name="Coutinho P.M."/>
            <person name="de Vries R.P."/>
            <person name="Dyer P.S."/>
            <person name="Fillinger S."/>
            <person name="Fournier E."/>
            <person name="Gout L."/>
            <person name="Hahn M."/>
            <person name="Kohn L."/>
            <person name="Lapalu N."/>
            <person name="Plummer K.M."/>
            <person name="Pradier J.M."/>
            <person name="Quevillon E."/>
            <person name="Sharon A."/>
            <person name="Simon A."/>
            <person name="ten Have A."/>
            <person name="Tudzynski B."/>
            <person name="Tudzynski P."/>
            <person name="Wincker P."/>
            <person name="Andrew M."/>
            <person name="Anthouard V."/>
            <person name="Beever R.E."/>
            <person name="Beffa R."/>
            <person name="Benoit I."/>
            <person name="Bouzid O."/>
            <person name="Brault B."/>
            <person name="Chen Z."/>
            <person name="Choquer M."/>
            <person name="Collemare J."/>
            <person name="Cotton P."/>
            <person name="Danchin E.G."/>
            <person name="Da Silva C."/>
            <person name="Gautier A."/>
            <person name="Giraud C."/>
            <person name="Giraud T."/>
            <person name="Gonzalez C."/>
            <person name="Grossetete S."/>
            <person name="Guldener U."/>
            <person name="Henrissat B."/>
            <person name="Howlett B.J."/>
            <person name="Kodira C."/>
            <person name="Kretschmer M."/>
            <person name="Lappartient A."/>
            <person name="Leroch M."/>
            <person name="Levis C."/>
            <person name="Mauceli E."/>
            <person name="Neuveglise C."/>
            <person name="Oeser B."/>
            <person name="Pearson M."/>
            <person name="Poulain J."/>
            <person name="Poussereau N."/>
            <person name="Quesneville H."/>
            <person name="Rascle C."/>
            <person name="Schumacher J."/>
            <person name="Segurens B."/>
            <person name="Sexton A."/>
            <person name="Silva E."/>
            <person name="Sirven C."/>
            <person name="Soanes D.M."/>
            <person name="Talbot N.J."/>
            <person name="Templeton M."/>
            <person name="Yandava C."/>
            <person name="Yarden O."/>
            <person name="Zeng Q."/>
            <person name="Rollins J.A."/>
            <person name="Lebrun M.H."/>
            <person name="Dickman M."/>
        </authorList>
    </citation>
    <scope>NUCLEOTIDE SEQUENCE [LARGE SCALE GENOMIC DNA]</scope>
    <source>
        <strain evidence="2">T4</strain>
    </source>
</reference>
<evidence type="ECO:0000313" key="1">
    <source>
        <dbReference type="EMBL" id="CCD55954.1"/>
    </source>
</evidence>
<accession>G2YWF6</accession>
<sequence length="85" mass="9509">MQENSPCEGTWVFVEDISLAQSKFSITSHGQDLVRSHPTMDRNEQQNFAHEASLPAIGTILSEKNLRHATEQQMEDLTGIELALV</sequence>
<dbReference type="EMBL" id="FQ790358">
    <property type="protein sequence ID" value="CCD55954.1"/>
    <property type="molecule type" value="Genomic_DNA"/>
</dbReference>
<organism evidence="1 2">
    <name type="scientific">Botryotinia fuckeliana (strain T4)</name>
    <name type="common">Noble rot fungus</name>
    <name type="synonym">Botrytis cinerea</name>
    <dbReference type="NCBI Taxonomy" id="999810"/>
    <lineage>
        <taxon>Eukaryota</taxon>
        <taxon>Fungi</taxon>
        <taxon>Dikarya</taxon>
        <taxon>Ascomycota</taxon>
        <taxon>Pezizomycotina</taxon>
        <taxon>Leotiomycetes</taxon>
        <taxon>Helotiales</taxon>
        <taxon>Sclerotiniaceae</taxon>
        <taxon>Botrytis</taxon>
    </lineage>
</organism>
<dbReference type="HOGENOM" id="CLU_2512385_0_0_1"/>
<dbReference type="OrthoDB" id="10449003at2759"/>
<dbReference type="Proteomes" id="UP000008177">
    <property type="component" value="Unplaced contigs"/>
</dbReference>
<protein>
    <submittedName>
        <fullName evidence="1">Uncharacterized protein</fullName>
    </submittedName>
</protein>